<dbReference type="OMA" id="SWSENQY"/>
<dbReference type="OrthoDB" id="129136at2759"/>
<keyword evidence="4 5" id="KW-0732">Signal</keyword>
<comment type="subcellular location">
    <subcellularLocation>
        <location evidence="1 5">Secreted</location>
    </subcellularLocation>
</comment>
<evidence type="ECO:0000313" key="8">
    <source>
        <dbReference type="EMBL" id="AEK81155.1"/>
    </source>
</evidence>
<evidence type="ECO:0000313" key="6">
    <source>
        <dbReference type="EMBL" id="AEK81153.1"/>
    </source>
</evidence>
<dbReference type="Pfam" id="PF16810">
    <property type="entry name" value="RXLR"/>
    <property type="match status" value="1"/>
</dbReference>
<dbReference type="GO" id="GO:0005576">
    <property type="term" value="C:extracellular region"/>
    <property type="evidence" value="ECO:0007669"/>
    <property type="project" value="UniProtKB-SubCell"/>
</dbReference>
<name>E0W4P2_PHYSO</name>
<reference evidence="6" key="1">
    <citation type="journal article" date="2011" name="Plant Cell">
        <title>Transcriptional programming and functional interactions within the Phytophthora sojae RXLR effector repertoire.</title>
        <authorList>
            <person name="Wang Q."/>
            <person name="Han C."/>
            <person name="Ferreira A.O."/>
            <person name="Yu X."/>
            <person name="Ye W."/>
            <person name="Tripathy S."/>
            <person name="Kale S.D."/>
            <person name="Gu B."/>
            <person name="Sheng Y."/>
            <person name="Sui Y."/>
            <person name="Wang X."/>
            <person name="Zhang Z."/>
            <person name="Cheng B."/>
            <person name="Dong S."/>
            <person name="Shan W."/>
            <person name="Zheng X."/>
            <person name="Dou D."/>
            <person name="Tyler B.M."/>
            <person name="Wang Y."/>
        </authorList>
    </citation>
    <scope>NUCLEOTIDE SEQUENCE</scope>
    <source>
        <strain evidence="6">P7064</strain>
        <strain evidence="7">P7074</strain>
        <strain evidence="8">P7076</strain>
    </source>
</reference>
<dbReference type="RefSeq" id="XP_009531907.1">
    <property type="nucleotide sequence ID" value="XM_009533612.1"/>
</dbReference>
<gene>
    <name evidence="6" type="primary">Avh</name>
</gene>
<comment type="function">
    <text evidence="5">Effector that suppresses plant defense responses during pathogen infection.</text>
</comment>
<protein>
    <recommendedName>
        <fullName evidence="5">RxLR effector protein</fullName>
    </recommendedName>
</protein>
<dbReference type="AlphaFoldDB" id="E0W4P2"/>
<dbReference type="EMBL" id="JN254341">
    <property type="protein sequence ID" value="AEK81154.1"/>
    <property type="molecule type" value="Genomic_DNA"/>
</dbReference>
<evidence type="ECO:0000256" key="1">
    <source>
        <dbReference type="ARBA" id="ARBA00004613"/>
    </source>
</evidence>
<dbReference type="VEuPathDB" id="FungiDB:PHYSODRAFT_286802"/>
<accession>E0W4P2</accession>
<dbReference type="EMBL" id="JN254342">
    <property type="protein sequence ID" value="AEK81155.1"/>
    <property type="molecule type" value="Genomic_DNA"/>
</dbReference>
<evidence type="ECO:0000256" key="4">
    <source>
        <dbReference type="ARBA" id="ARBA00022729"/>
    </source>
</evidence>
<evidence type="ECO:0000256" key="3">
    <source>
        <dbReference type="ARBA" id="ARBA00022525"/>
    </source>
</evidence>
<dbReference type="EMBL" id="JN254340">
    <property type="protein sequence ID" value="AEK81153.1"/>
    <property type="molecule type" value="Genomic_DNA"/>
</dbReference>
<proteinExistence type="inferred from homology"/>
<dbReference type="InterPro" id="IPR031825">
    <property type="entry name" value="RXLR"/>
</dbReference>
<feature type="signal peptide" evidence="5">
    <location>
        <begin position="1"/>
        <end position="19"/>
    </location>
</feature>
<comment type="similarity">
    <text evidence="2 5">Belongs to the RxLR effector family.</text>
</comment>
<feature type="chain" id="PRO_5007653092" description="RxLR effector protein" evidence="5">
    <location>
        <begin position="20"/>
        <end position="154"/>
    </location>
</feature>
<evidence type="ECO:0000313" key="7">
    <source>
        <dbReference type="EMBL" id="AEK81154.1"/>
    </source>
</evidence>
<evidence type="ECO:0000256" key="5">
    <source>
        <dbReference type="RuleBase" id="RU367124"/>
    </source>
</evidence>
<comment type="domain">
    <text evidence="5">The RxLR-dEER motif acts to carry the protein into the host cell cytoplasm through binding to cell surface phosphatidylinositol-3-phosphate.</text>
</comment>
<organism evidence="6">
    <name type="scientific">Phytophthora sojae</name>
    <name type="common">Soybean stem and root rot agent</name>
    <name type="synonym">Phytophthora megasperma f. sp. glycines</name>
    <dbReference type="NCBI Taxonomy" id="67593"/>
    <lineage>
        <taxon>Eukaryota</taxon>
        <taxon>Sar</taxon>
        <taxon>Stramenopiles</taxon>
        <taxon>Oomycota</taxon>
        <taxon>Peronosporomycetes</taxon>
        <taxon>Peronosporales</taxon>
        <taxon>Peronosporaceae</taxon>
        <taxon>Phytophthora</taxon>
    </lineage>
</organism>
<evidence type="ECO:0000256" key="2">
    <source>
        <dbReference type="ARBA" id="ARBA00010400"/>
    </source>
</evidence>
<sequence>MRILLAATTLVVLCDFASAHITQAHPGNAAANSASSSRFLRSYESIHGAEERSIGSVLKQLTGLEKKMNDFRKKDLMRALGDKKFRVDLLKSWSENQYTVGHVQGKLKVDPFHPRYKQLLLDYMNIYIKSPASPASLTRRKKADVKPVKKVRFG</sequence>
<dbReference type="KEGG" id="psoj:PHYSODRAFT_286802"/>
<keyword evidence="3 5" id="KW-0964">Secreted</keyword>